<dbReference type="InterPro" id="IPR014710">
    <property type="entry name" value="RmlC-like_jellyroll"/>
</dbReference>
<evidence type="ECO:0000259" key="1">
    <source>
        <dbReference type="Pfam" id="PF07883"/>
    </source>
</evidence>
<dbReference type="Gene3D" id="2.60.120.10">
    <property type="entry name" value="Jelly Rolls"/>
    <property type="match status" value="1"/>
</dbReference>
<reference evidence="2" key="1">
    <citation type="submission" date="2018-05" db="EMBL/GenBank/DDBJ databases">
        <authorList>
            <person name="Lanie J.A."/>
            <person name="Ng W.-L."/>
            <person name="Kazmierczak K.M."/>
            <person name="Andrzejewski T.M."/>
            <person name="Davidsen T.M."/>
            <person name="Wayne K.J."/>
            <person name="Tettelin H."/>
            <person name="Glass J.I."/>
            <person name="Rusch D."/>
            <person name="Podicherti R."/>
            <person name="Tsui H.-C.T."/>
            <person name="Winkler M.E."/>
        </authorList>
    </citation>
    <scope>NUCLEOTIDE SEQUENCE</scope>
</reference>
<feature type="domain" description="Cupin type-2" evidence="1">
    <location>
        <begin position="84"/>
        <end position="148"/>
    </location>
</feature>
<sequence length="187" mass="20881">MEKIKRSMTDEEINNRLARFKDLEGMNVPIDRGIVSQDAMDVIFARTLMPVIMEDSKNPFGDRSAIVGANGLAMNISVLPTKQGPCLHAHNKTFETFVVLEGEITFRIGEPNQEKEVTLGKWDAFSCPPGIYRGFVNASSKERAVLLTTINGDPKERDDVNVPKAITEHLNSEFGEEVVEEFKKVVN</sequence>
<proteinExistence type="predicted"/>
<name>A0A383D2D3_9ZZZZ</name>
<organism evidence="2">
    <name type="scientific">marine metagenome</name>
    <dbReference type="NCBI Taxonomy" id="408172"/>
    <lineage>
        <taxon>unclassified sequences</taxon>
        <taxon>metagenomes</taxon>
        <taxon>ecological metagenomes</taxon>
    </lineage>
</organism>
<dbReference type="Pfam" id="PF07883">
    <property type="entry name" value="Cupin_2"/>
    <property type="match status" value="1"/>
</dbReference>
<evidence type="ECO:0000313" key="2">
    <source>
        <dbReference type="EMBL" id="SVE38470.1"/>
    </source>
</evidence>
<dbReference type="AlphaFoldDB" id="A0A383D2D3"/>
<feature type="non-terminal residue" evidence="2">
    <location>
        <position position="187"/>
    </location>
</feature>
<gene>
    <name evidence="2" type="ORF">METZ01_LOCUS491324</name>
</gene>
<protein>
    <recommendedName>
        <fullName evidence="1">Cupin type-2 domain-containing protein</fullName>
    </recommendedName>
</protein>
<dbReference type="SUPFAM" id="SSF51182">
    <property type="entry name" value="RmlC-like cupins"/>
    <property type="match status" value="1"/>
</dbReference>
<dbReference type="EMBL" id="UINC01213608">
    <property type="protein sequence ID" value="SVE38470.1"/>
    <property type="molecule type" value="Genomic_DNA"/>
</dbReference>
<dbReference type="InterPro" id="IPR011051">
    <property type="entry name" value="RmlC_Cupin_sf"/>
</dbReference>
<dbReference type="InterPro" id="IPR013096">
    <property type="entry name" value="Cupin_2"/>
</dbReference>
<accession>A0A383D2D3</accession>